<comment type="caution">
    <text evidence="7">The sequence shown here is derived from an EMBL/GenBank/DDBJ whole genome shotgun (WGS) entry which is preliminary data.</text>
</comment>
<feature type="compositionally biased region" description="Gly residues" evidence="5">
    <location>
        <begin position="450"/>
        <end position="460"/>
    </location>
</feature>
<reference evidence="7 8" key="1">
    <citation type="submission" date="2019-10" db="EMBL/GenBank/DDBJ databases">
        <title>Taxonomy of Antarctic Massilia spp.: description of Massilia rubra sp. nov., Massilia aquatica sp. nov., Massilia mucilaginosa sp. nov., Massilia frigida sp. nov. isolated from streams, lakes and regoliths.</title>
        <authorList>
            <person name="Holochova P."/>
            <person name="Sedlacek I."/>
            <person name="Kralova S."/>
            <person name="Maslanova I."/>
            <person name="Busse H.-J."/>
            <person name="Stankova E."/>
            <person name="Vrbovska V."/>
            <person name="Kovarovic V."/>
            <person name="Bartak M."/>
            <person name="Svec P."/>
            <person name="Pantucek R."/>
        </authorList>
    </citation>
    <scope>NUCLEOTIDE SEQUENCE [LARGE SCALE GENOMIC DNA]</scope>
    <source>
        <strain evidence="7 8">CCM 8733</strain>
    </source>
</reference>
<dbReference type="SUPFAM" id="SSF74653">
    <property type="entry name" value="TolA/TonB C-terminal domain"/>
    <property type="match status" value="1"/>
</dbReference>
<keyword evidence="4 6" id="KW-0472">Membrane</keyword>
<feature type="compositionally biased region" description="Basic and acidic residues" evidence="5">
    <location>
        <begin position="204"/>
        <end position="232"/>
    </location>
</feature>
<dbReference type="RefSeq" id="WP_166869992.1">
    <property type="nucleotide sequence ID" value="NZ_WHJH01000001.1"/>
</dbReference>
<feature type="compositionally biased region" description="Low complexity" evidence="5">
    <location>
        <begin position="186"/>
        <end position="203"/>
    </location>
</feature>
<feature type="compositionally biased region" description="Basic and acidic residues" evidence="5">
    <location>
        <begin position="290"/>
        <end position="367"/>
    </location>
</feature>
<keyword evidence="8" id="KW-1185">Reference proteome</keyword>
<feature type="region of interest" description="Disordered" evidence="5">
    <location>
        <begin position="426"/>
        <end position="460"/>
    </location>
</feature>
<gene>
    <name evidence="7" type="ORF">F2P45_01435</name>
</gene>
<keyword evidence="2 6" id="KW-0812">Transmembrane</keyword>
<keyword evidence="3 6" id="KW-1133">Transmembrane helix</keyword>
<name>A0ABX0NLM5_9BURK</name>
<protein>
    <submittedName>
        <fullName evidence="7">TonB family protein</fullName>
    </submittedName>
</protein>
<dbReference type="NCBIfam" id="TIGR01352">
    <property type="entry name" value="tonB_Cterm"/>
    <property type="match status" value="1"/>
</dbReference>
<comment type="subcellular location">
    <subcellularLocation>
        <location evidence="1">Membrane</location>
        <topology evidence="1">Single-pass membrane protein</topology>
    </subcellularLocation>
</comment>
<evidence type="ECO:0000313" key="7">
    <source>
        <dbReference type="EMBL" id="NHZ87699.1"/>
    </source>
</evidence>
<evidence type="ECO:0000256" key="3">
    <source>
        <dbReference type="ARBA" id="ARBA00022989"/>
    </source>
</evidence>
<evidence type="ECO:0000256" key="6">
    <source>
        <dbReference type="SAM" id="Phobius"/>
    </source>
</evidence>
<feature type="region of interest" description="Disordered" evidence="5">
    <location>
        <begin position="180"/>
        <end position="370"/>
    </location>
</feature>
<dbReference type="Gene3D" id="3.30.1150.10">
    <property type="match status" value="1"/>
</dbReference>
<feature type="compositionally biased region" description="Pro residues" evidence="5">
    <location>
        <begin position="104"/>
        <end position="114"/>
    </location>
</feature>
<feature type="compositionally biased region" description="Basic and acidic residues" evidence="5">
    <location>
        <begin position="267"/>
        <end position="282"/>
    </location>
</feature>
<organism evidence="7 8">
    <name type="scientific">Massilia mucilaginosa</name>
    <dbReference type="NCBI Taxonomy" id="2609282"/>
    <lineage>
        <taxon>Bacteria</taxon>
        <taxon>Pseudomonadati</taxon>
        <taxon>Pseudomonadota</taxon>
        <taxon>Betaproteobacteria</taxon>
        <taxon>Burkholderiales</taxon>
        <taxon>Oxalobacteraceae</taxon>
        <taxon>Telluria group</taxon>
        <taxon>Massilia</taxon>
    </lineage>
</organism>
<dbReference type="Pfam" id="PF13103">
    <property type="entry name" value="TonB_2"/>
    <property type="match status" value="1"/>
</dbReference>
<feature type="transmembrane region" description="Helical" evidence="6">
    <location>
        <begin position="20"/>
        <end position="41"/>
    </location>
</feature>
<evidence type="ECO:0000256" key="1">
    <source>
        <dbReference type="ARBA" id="ARBA00004167"/>
    </source>
</evidence>
<accession>A0ABX0NLM5</accession>
<dbReference type="EMBL" id="WHJH01000001">
    <property type="protein sequence ID" value="NHZ87699.1"/>
    <property type="molecule type" value="Genomic_DNA"/>
</dbReference>
<evidence type="ECO:0000256" key="4">
    <source>
        <dbReference type="ARBA" id="ARBA00023136"/>
    </source>
</evidence>
<dbReference type="Proteomes" id="UP000609726">
    <property type="component" value="Unassembled WGS sequence"/>
</dbReference>
<evidence type="ECO:0000256" key="5">
    <source>
        <dbReference type="SAM" id="MobiDB-lite"/>
    </source>
</evidence>
<evidence type="ECO:0000256" key="2">
    <source>
        <dbReference type="ARBA" id="ARBA00022692"/>
    </source>
</evidence>
<feature type="compositionally biased region" description="Pro residues" evidence="5">
    <location>
        <begin position="65"/>
        <end position="85"/>
    </location>
</feature>
<evidence type="ECO:0000313" key="8">
    <source>
        <dbReference type="Proteomes" id="UP000609726"/>
    </source>
</evidence>
<sequence>MRPGAVGLRRSPQAQGNRRLVGAVLVSLLVHGLILSLQFGIPALGLPGSATPVEVRLADVVNEPIPTPPLDTPVPVPPLPSPSSLPEPDKPAAPTGGMRLIDPVPAPAPVPTPVTPRLAVKKDKPRKAKRISPPLPATDALAMDSRVMVQDSVVNDFAVPMPRPEEAEQKTIDLKEAQHGTDDGTEATSAAEVAEAARAAQQADTRRLEEEAERLAAQRKLEKEEDEARKLAELQARQQQEKAAAAETAQELEKQARVAQQAQMEADAARERASVLRAEQQKTEQLAVQRKLEQQKSDQQKADQLRVEQQRVDQQKADQLRVEQQRVDQQKADSRKAEQLRADQQKADQQKADQLRAEQARAERQRAEQLAAQQQAAQKLAEQQAAQKLAEQQAAQKVAEQQAAQKLAEQAAQKKAEQAAQAADAARQAALQGGREGSGTQAANTPAGGSAAGAGSGAGGKAVIPKNLLGSELSNRAREMVKGLDILSGTPPPPMRDERRVAVGAAERDLPLRMYVESWRQKIERNGSANYPRGWADVEHTHALVNVAVRSDGTVQDVTILRSSGRADMDEAVLRIVRVNARYAPFPPNIASRYDVIDIRRVWQFGDNLKLMEEIR</sequence>
<feature type="compositionally biased region" description="Low complexity" evidence="5">
    <location>
        <begin position="233"/>
        <end position="249"/>
    </location>
</feature>
<feature type="region of interest" description="Disordered" evidence="5">
    <location>
        <begin position="65"/>
        <end position="136"/>
    </location>
</feature>
<dbReference type="InterPro" id="IPR006260">
    <property type="entry name" value="TonB/TolA_C"/>
</dbReference>
<proteinExistence type="predicted"/>